<dbReference type="Gene3D" id="3.20.20.370">
    <property type="entry name" value="Glycoside hydrolase/deacetylase"/>
    <property type="match status" value="1"/>
</dbReference>
<comment type="caution">
    <text evidence="2">The sequence shown here is derived from an EMBL/GenBank/DDBJ whole genome shotgun (WGS) entry which is preliminary data.</text>
</comment>
<dbReference type="InterPro" id="IPR011330">
    <property type="entry name" value="Glyco_hydro/deAcase_b/a-brl"/>
</dbReference>
<protein>
    <submittedName>
        <fullName evidence="2">Polysaccharide deacetylase</fullName>
    </submittedName>
</protein>
<dbReference type="GO" id="GO:0016810">
    <property type="term" value="F:hydrolase activity, acting on carbon-nitrogen (but not peptide) bonds"/>
    <property type="evidence" value="ECO:0007669"/>
    <property type="project" value="InterPro"/>
</dbReference>
<feature type="domain" description="NodB homology" evidence="1">
    <location>
        <begin position="126"/>
        <end position="263"/>
    </location>
</feature>
<gene>
    <name evidence="2" type="ORF">ENJ74_04060</name>
</gene>
<sequence length="322" mass="36957">MEYSVLLKKFPYFTTIHEKGERMRRFLLSLLLLGIGTALAGTVRDYRPIGNDRCLRSETGEWAMLRRFNMEGKARTLAIDTRTLQTTILPLPKRTTTCRSDSRYRRLLRRTGSPPYPLQNDGITHGKEGLYLTTDLCPSSKKGFEKRLYEAIIRRFPHPVPVTLFVTRRWIERHPTAFETLRQWERNGSLAVTWGNHTARHHYHPGKALAENFVLSPEENLTEDILTLERALLERGVTPSIFFRFPGLVSDEKAIHTVTRLGLIPIGTDAWLAKGQMPKEGSIILVHGNKNEPKGVTIFLKLMEEGKIRKLRAITDIDTTER</sequence>
<dbReference type="CDD" id="cd10963">
    <property type="entry name" value="CE4_RC0012_like"/>
    <property type="match status" value="1"/>
</dbReference>
<evidence type="ECO:0000259" key="1">
    <source>
        <dbReference type="Pfam" id="PF01522"/>
    </source>
</evidence>
<name>A0A7V2SJA7_9BACT</name>
<reference evidence="2" key="1">
    <citation type="journal article" date="2020" name="mSystems">
        <title>Genome- and Community-Level Interaction Insights into Carbon Utilization and Element Cycling Functions of Hydrothermarchaeota in Hydrothermal Sediment.</title>
        <authorList>
            <person name="Zhou Z."/>
            <person name="Liu Y."/>
            <person name="Xu W."/>
            <person name="Pan J."/>
            <person name="Luo Z.H."/>
            <person name="Li M."/>
        </authorList>
    </citation>
    <scope>NUCLEOTIDE SEQUENCE [LARGE SCALE GENOMIC DNA]</scope>
    <source>
        <strain evidence="2">HyVt-513</strain>
    </source>
</reference>
<dbReference type="InterPro" id="IPR002509">
    <property type="entry name" value="NODB_dom"/>
</dbReference>
<accession>A0A7V2SJA7</accession>
<dbReference type="GO" id="GO:0005975">
    <property type="term" value="P:carbohydrate metabolic process"/>
    <property type="evidence" value="ECO:0007669"/>
    <property type="project" value="InterPro"/>
</dbReference>
<dbReference type="EMBL" id="DRNO01000274">
    <property type="protein sequence ID" value="HFC04026.1"/>
    <property type="molecule type" value="Genomic_DNA"/>
</dbReference>
<organism evidence="2">
    <name type="scientific">Nitratifractor salsuginis</name>
    <dbReference type="NCBI Taxonomy" id="269261"/>
    <lineage>
        <taxon>Bacteria</taxon>
        <taxon>Pseudomonadati</taxon>
        <taxon>Campylobacterota</taxon>
        <taxon>Epsilonproteobacteria</taxon>
        <taxon>Campylobacterales</taxon>
        <taxon>Sulfurovaceae</taxon>
        <taxon>Nitratifractor</taxon>
    </lineage>
</organism>
<dbReference type="SUPFAM" id="SSF88713">
    <property type="entry name" value="Glycoside hydrolase/deacetylase"/>
    <property type="match status" value="1"/>
</dbReference>
<dbReference type="Proteomes" id="UP000885722">
    <property type="component" value="Unassembled WGS sequence"/>
</dbReference>
<evidence type="ECO:0000313" key="2">
    <source>
        <dbReference type="EMBL" id="HFC04026.1"/>
    </source>
</evidence>
<proteinExistence type="predicted"/>
<dbReference type="Pfam" id="PF01522">
    <property type="entry name" value="Polysacc_deac_1"/>
    <property type="match status" value="1"/>
</dbReference>
<dbReference type="AlphaFoldDB" id="A0A7V2SJA7"/>